<dbReference type="EMBL" id="RQGD01000014">
    <property type="protein sequence ID" value="TGL61821.1"/>
    <property type="molecule type" value="Genomic_DNA"/>
</dbReference>
<dbReference type="RefSeq" id="WP_135622325.1">
    <property type="nucleotide sequence ID" value="NZ_RQGD01000014.1"/>
</dbReference>
<organism evidence="2 3">
    <name type="scientific">Leptospira ognonensis</name>
    <dbReference type="NCBI Taxonomy" id="2484945"/>
    <lineage>
        <taxon>Bacteria</taxon>
        <taxon>Pseudomonadati</taxon>
        <taxon>Spirochaetota</taxon>
        <taxon>Spirochaetia</taxon>
        <taxon>Leptospirales</taxon>
        <taxon>Leptospiraceae</taxon>
        <taxon>Leptospira</taxon>
    </lineage>
</organism>
<keyword evidence="3" id="KW-1185">Reference proteome</keyword>
<dbReference type="Proteomes" id="UP000297693">
    <property type="component" value="Unassembled WGS sequence"/>
</dbReference>
<feature type="region of interest" description="Disordered" evidence="1">
    <location>
        <begin position="166"/>
        <end position="219"/>
    </location>
</feature>
<dbReference type="Pfam" id="PF07606">
    <property type="entry name" value="DUF1569"/>
    <property type="match status" value="1"/>
</dbReference>
<dbReference type="OrthoDB" id="345241at2"/>
<comment type="caution">
    <text evidence="2">The sequence shown here is derived from an EMBL/GenBank/DDBJ whole genome shotgun (WGS) entry which is preliminary data.</text>
</comment>
<protein>
    <submittedName>
        <fullName evidence="2">DUF1569 domain-containing protein</fullName>
    </submittedName>
</protein>
<dbReference type="InterPro" id="IPR011463">
    <property type="entry name" value="DUF1569"/>
</dbReference>
<evidence type="ECO:0000313" key="3">
    <source>
        <dbReference type="Proteomes" id="UP000297693"/>
    </source>
</evidence>
<reference evidence="2" key="1">
    <citation type="journal article" date="2019" name="PLoS Negl. Trop. Dis.">
        <title>Revisiting the worldwide diversity of Leptospira species in the environment.</title>
        <authorList>
            <person name="Vincent A.T."/>
            <person name="Schiettekatte O."/>
            <person name="Bourhy P."/>
            <person name="Veyrier F.J."/>
            <person name="Picardeau M."/>
        </authorList>
    </citation>
    <scope>NUCLEOTIDE SEQUENCE [LARGE SCALE GENOMIC DNA]</scope>
    <source>
        <strain evidence="2">201702476</strain>
    </source>
</reference>
<feature type="compositionally biased region" description="Basic residues" evidence="1">
    <location>
        <begin position="194"/>
        <end position="206"/>
    </location>
</feature>
<feature type="compositionally biased region" description="Basic and acidic residues" evidence="1">
    <location>
        <begin position="166"/>
        <end position="179"/>
    </location>
</feature>
<proteinExistence type="predicted"/>
<accession>A0A4V3JRU9</accession>
<name>A0A4V3JRU9_9LEPT</name>
<sequence length="219" mass="25174">MKNPLKLRNISDVEDELNIIISCQHRPKYDLSIFQIFEFISSNIEYSIQNAGSKSSVGFWNRFVGKYKFAKLVSSGNYTKANQIMGFPNKVETGDLRSAETRLKTALTAFKLHSGPFGEHPVYGALDKKQWEKILSILSSFLFGYIELEGDEKLRYLKDKEAKREKVEQVKQDLRENQYLKEASGSRDGNQHKNNNRRWKNKKKSNYKGNKNHGGGGTK</sequence>
<dbReference type="AlphaFoldDB" id="A0A4V3JRU9"/>
<gene>
    <name evidence="2" type="ORF">EHQ58_04190</name>
</gene>
<evidence type="ECO:0000256" key="1">
    <source>
        <dbReference type="SAM" id="MobiDB-lite"/>
    </source>
</evidence>
<evidence type="ECO:0000313" key="2">
    <source>
        <dbReference type="EMBL" id="TGL61821.1"/>
    </source>
</evidence>